<reference evidence="3" key="2">
    <citation type="submission" date="2020-06" db="EMBL/GenBank/DDBJ databases">
        <title>Helianthus annuus Genome sequencing and assembly Release 2.</title>
        <authorList>
            <person name="Gouzy J."/>
            <person name="Langlade N."/>
            <person name="Munos S."/>
        </authorList>
    </citation>
    <scope>NUCLEOTIDE SEQUENCE</scope>
    <source>
        <tissue evidence="3">Leaves</tissue>
    </source>
</reference>
<dbReference type="EMBL" id="MNCJ02000326">
    <property type="protein sequence ID" value="KAF5782152.1"/>
    <property type="molecule type" value="Genomic_DNA"/>
</dbReference>
<evidence type="ECO:0000313" key="3">
    <source>
        <dbReference type="EMBL" id="KAF5782152.1"/>
    </source>
</evidence>
<dbReference type="InterPro" id="IPR013989">
    <property type="entry name" value="Dev_and_cell_death_domain"/>
</dbReference>
<feature type="compositionally biased region" description="Basic and acidic residues" evidence="1">
    <location>
        <begin position="294"/>
        <end position="360"/>
    </location>
</feature>
<protein>
    <submittedName>
        <fullName evidence="3">Development/cell death domain-containing protein</fullName>
    </submittedName>
</protein>
<dbReference type="PANTHER" id="PTHR46444:SF11">
    <property type="entry name" value="DCD DOMAIN-CONTAINING PROTEIN"/>
    <property type="match status" value="1"/>
</dbReference>
<feature type="region of interest" description="Disordered" evidence="1">
    <location>
        <begin position="1"/>
        <end position="151"/>
    </location>
</feature>
<feature type="compositionally biased region" description="Acidic residues" evidence="1">
    <location>
        <begin position="26"/>
        <end position="71"/>
    </location>
</feature>
<dbReference type="PROSITE" id="PS51222">
    <property type="entry name" value="DCD"/>
    <property type="match status" value="1"/>
</dbReference>
<name>A0A9K3N052_HELAN</name>
<reference evidence="3" key="1">
    <citation type="journal article" date="2017" name="Nature">
        <title>The sunflower genome provides insights into oil metabolism, flowering and Asterid evolution.</title>
        <authorList>
            <person name="Badouin H."/>
            <person name="Gouzy J."/>
            <person name="Grassa C.J."/>
            <person name="Murat F."/>
            <person name="Staton S.E."/>
            <person name="Cottret L."/>
            <person name="Lelandais-Briere C."/>
            <person name="Owens G.L."/>
            <person name="Carrere S."/>
            <person name="Mayjonade B."/>
            <person name="Legrand L."/>
            <person name="Gill N."/>
            <person name="Kane N.C."/>
            <person name="Bowers J.E."/>
            <person name="Hubner S."/>
            <person name="Bellec A."/>
            <person name="Berard A."/>
            <person name="Berges H."/>
            <person name="Blanchet N."/>
            <person name="Boniface M.C."/>
            <person name="Brunel D."/>
            <person name="Catrice O."/>
            <person name="Chaidir N."/>
            <person name="Claudel C."/>
            <person name="Donnadieu C."/>
            <person name="Faraut T."/>
            <person name="Fievet G."/>
            <person name="Helmstetter N."/>
            <person name="King M."/>
            <person name="Knapp S.J."/>
            <person name="Lai Z."/>
            <person name="Le Paslier M.C."/>
            <person name="Lippi Y."/>
            <person name="Lorenzon L."/>
            <person name="Mandel J.R."/>
            <person name="Marage G."/>
            <person name="Marchand G."/>
            <person name="Marquand E."/>
            <person name="Bret-Mestries E."/>
            <person name="Morien E."/>
            <person name="Nambeesan S."/>
            <person name="Nguyen T."/>
            <person name="Pegot-Espagnet P."/>
            <person name="Pouilly N."/>
            <person name="Raftis F."/>
            <person name="Sallet E."/>
            <person name="Schiex T."/>
            <person name="Thomas J."/>
            <person name="Vandecasteele C."/>
            <person name="Vares D."/>
            <person name="Vear F."/>
            <person name="Vautrin S."/>
            <person name="Crespi M."/>
            <person name="Mangin B."/>
            <person name="Burke J.M."/>
            <person name="Salse J."/>
            <person name="Munos S."/>
            <person name="Vincourt P."/>
            <person name="Rieseberg L.H."/>
            <person name="Langlade N.B."/>
        </authorList>
    </citation>
    <scope>NUCLEOTIDE SEQUENCE</scope>
    <source>
        <tissue evidence="3">Leaves</tissue>
    </source>
</reference>
<dbReference type="Proteomes" id="UP000215914">
    <property type="component" value="Unassembled WGS sequence"/>
</dbReference>
<accession>A0A9K3N052</accession>
<comment type="caution">
    <text evidence="3">The sequence shown here is derived from an EMBL/GenBank/DDBJ whole genome shotgun (WGS) entry which is preliminary data.</text>
</comment>
<evidence type="ECO:0000256" key="1">
    <source>
        <dbReference type="SAM" id="MobiDB-lite"/>
    </source>
</evidence>
<dbReference type="PANTHER" id="PTHR46444">
    <property type="entry name" value="DCD (DEVELOPMENT AND CELL DEATH) DOMAIN PROTEIN-RELATED"/>
    <property type="match status" value="1"/>
</dbReference>
<proteinExistence type="predicted"/>
<dbReference type="Pfam" id="PF10539">
    <property type="entry name" value="Dev_Cell_Death"/>
    <property type="match status" value="1"/>
</dbReference>
<feature type="compositionally biased region" description="Basic residues" evidence="1">
    <location>
        <begin position="98"/>
        <end position="107"/>
    </location>
</feature>
<gene>
    <name evidence="3" type="ORF">HanXRQr2_Chr11g0492161</name>
</gene>
<dbReference type="AlphaFoldDB" id="A0A9K3N052"/>
<feature type="compositionally biased region" description="Basic and acidic residues" evidence="1">
    <location>
        <begin position="72"/>
        <end position="91"/>
    </location>
</feature>
<evidence type="ECO:0000259" key="2">
    <source>
        <dbReference type="PROSITE" id="PS51222"/>
    </source>
</evidence>
<keyword evidence="4" id="KW-1185">Reference proteome</keyword>
<feature type="domain" description="DCD" evidence="2">
    <location>
        <begin position="154"/>
        <end position="281"/>
    </location>
</feature>
<organism evidence="3 4">
    <name type="scientific">Helianthus annuus</name>
    <name type="common">Common sunflower</name>
    <dbReference type="NCBI Taxonomy" id="4232"/>
    <lineage>
        <taxon>Eukaryota</taxon>
        <taxon>Viridiplantae</taxon>
        <taxon>Streptophyta</taxon>
        <taxon>Embryophyta</taxon>
        <taxon>Tracheophyta</taxon>
        <taxon>Spermatophyta</taxon>
        <taxon>Magnoliopsida</taxon>
        <taxon>eudicotyledons</taxon>
        <taxon>Gunneridae</taxon>
        <taxon>Pentapetalae</taxon>
        <taxon>asterids</taxon>
        <taxon>campanulids</taxon>
        <taxon>Asterales</taxon>
        <taxon>Asteraceae</taxon>
        <taxon>Asteroideae</taxon>
        <taxon>Heliantheae alliance</taxon>
        <taxon>Heliantheae</taxon>
        <taxon>Helianthus</taxon>
    </lineage>
</organism>
<sequence length="502" mass="58933">MVDAKEKDKAPDATEKDEAPPNLLNDIEEEEDDDDEDEYEYDDDNDDEEEDEEEYDDEEPEQEEEKVNDEENAAKEDGKKGEEPKTDKNLDESSQSKVNRRRSRNTKKKVENDSGTLAANGDKDKPESSNRKKAANGDNNKRESSNKKKGSKRVECMGMVFMCSSKTKADCFRYKVLGLPENKKDQVLKIYKGMRLFLFDVDLRLMYGIFKAAGPGGYNIEPKAFKSEFPSQVRFTVLDDCLPLAEENFKSVLKENYYSRRKFEGLLQSEQVKKLCKLFEKMGDGRRSRSRRARPVEPRRSRLDESRRDRLDDRRTSRAQEKRKRARDEERRPRSPPPREKRRYPDYDRRSPVLYDREPPVPRYHRLPEPSAIRSPVRLYTYERQPLDIPPYVRDHVPEPPTYRVVERDQDRDRDPYLAYGREPPPLYRDTVYTTTTTVPPEYHLVSREYPYPSAVQAPEYRISGASRVPSYRDVEIAGDYRSAAALPLPDYRSRTHYRYPL</sequence>
<evidence type="ECO:0000313" key="4">
    <source>
        <dbReference type="Proteomes" id="UP000215914"/>
    </source>
</evidence>
<feature type="compositionally biased region" description="Basic and acidic residues" evidence="1">
    <location>
        <begin position="121"/>
        <end position="130"/>
    </location>
</feature>
<feature type="region of interest" description="Disordered" evidence="1">
    <location>
        <begin position="286"/>
        <end position="367"/>
    </location>
</feature>
<dbReference type="Gramene" id="mRNA:HanXRQr2_Chr11g0492161">
    <property type="protein sequence ID" value="mRNA:HanXRQr2_Chr11g0492161"/>
    <property type="gene ID" value="HanXRQr2_Chr11g0492161"/>
</dbReference>
<dbReference type="SMART" id="SM00767">
    <property type="entry name" value="DCD"/>
    <property type="match status" value="1"/>
</dbReference>
<feature type="compositionally biased region" description="Basic and acidic residues" evidence="1">
    <location>
        <begin position="1"/>
        <end position="19"/>
    </location>
</feature>